<gene>
    <name evidence="2" type="ORF">CYMTET_17624</name>
</gene>
<dbReference type="Proteomes" id="UP001190700">
    <property type="component" value="Unassembled WGS sequence"/>
</dbReference>
<comment type="caution">
    <text evidence="2">The sequence shown here is derived from an EMBL/GenBank/DDBJ whole genome shotgun (WGS) entry which is preliminary data.</text>
</comment>
<evidence type="ECO:0000256" key="1">
    <source>
        <dbReference type="SAM" id="MobiDB-lite"/>
    </source>
</evidence>
<name>A0AAE0G9Y2_9CHLO</name>
<feature type="region of interest" description="Disordered" evidence="1">
    <location>
        <begin position="228"/>
        <end position="271"/>
    </location>
</feature>
<evidence type="ECO:0000313" key="3">
    <source>
        <dbReference type="Proteomes" id="UP001190700"/>
    </source>
</evidence>
<reference evidence="2 3" key="1">
    <citation type="journal article" date="2015" name="Genome Biol. Evol.">
        <title>Comparative Genomics of a Bacterivorous Green Alga Reveals Evolutionary Causalities and Consequences of Phago-Mixotrophic Mode of Nutrition.</title>
        <authorList>
            <person name="Burns J.A."/>
            <person name="Paasch A."/>
            <person name="Narechania A."/>
            <person name="Kim E."/>
        </authorList>
    </citation>
    <scope>NUCLEOTIDE SEQUENCE [LARGE SCALE GENOMIC DNA]</scope>
    <source>
        <strain evidence="2 3">PLY_AMNH</strain>
    </source>
</reference>
<dbReference type="AlphaFoldDB" id="A0AAE0G9Y2"/>
<organism evidence="2 3">
    <name type="scientific">Cymbomonas tetramitiformis</name>
    <dbReference type="NCBI Taxonomy" id="36881"/>
    <lineage>
        <taxon>Eukaryota</taxon>
        <taxon>Viridiplantae</taxon>
        <taxon>Chlorophyta</taxon>
        <taxon>Pyramimonadophyceae</taxon>
        <taxon>Pyramimonadales</taxon>
        <taxon>Pyramimonadaceae</taxon>
        <taxon>Cymbomonas</taxon>
    </lineage>
</organism>
<protein>
    <submittedName>
        <fullName evidence="2">Uncharacterized protein</fullName>
    </submittedName>
</protein>
<feature type="region of interest" description="Disordered" evidence="1">
    <location>
        <begin position="136"/>
        <end position="158"/>
    </location>
</feature>
<keyword evidence="3" id="KW-1185">Reference proteome</keyword>
<sequence length="537" mass="55792">MAFGRVVTHEKHPSKCWIAGPAVKPGKPQNGLGCWVYGPWSLEGAESGKRRLVLFRVSSLTAKGGKRLQIMIEEEARKEAADLLLEACKCFQEAHKAGTFEQVASFNHHWKKEEDFLAGELKPVYGGPADAVPKTGAAAEAKNAARKREEVARQQAAAKEAATKKAAASKKAAAEAAKVAAKKAEQQAKAKAAAEAKAAAAAAQKATAAAAEKAAKEAAAAAAAQKAGKKAKAGKVAGTKRSADEAAATTTRTRSKRQVGPRGVPVGSQETLPTPIATATEEAGWGEDMFSPLEPLNLWQGTPSEETRSVDGVSVGREEGAAGLMELVSQAEVVTPSQEILREIADVKAKLQLAKLKRELAELETQPEPEPPVVAHAKPAESAATIAAESAPTIAAETAPPIAADTAPPVASEPPVAGMGFGVAPMPVAWYPTGNPFPSQGPAGNNPLVQLAQLQGLGLGQQYASPFLGGSMNSLMLQAQPHGVEPTMSVTMSVNQVQMLRAAMLGGNQGGGQPNLSHASLNFDEFCNVLGPHFGRR</sequence>
<evidence type="ECO:0000313" key="2">
    <source>
        <dbReference type="EMBL" id="KAK3274179.1"/>
    </source>
</evidence>
<accession>A0AAE0G9Y2</accession>
<feature type="compositionally biased region" description="Low complexity" evidence="1">
    <location>
        <begin position="234"/>
        <end position="252"/>
    </location>
</feature>
<proteinExistence type="predicted"/>
<dbReference type="EMBL" id="LGRX02007877">
    <property type="protein sequence ID" value="KAK3274179.1"/>
    <property type="molecule type" value="Genomic_DNA"/>
</dbReference>